<evidence type="ECO:0000313" key="3">
    <source>
        <dbReference type="Proteomes" id="UP000248349"/>
    </source>
</evidence>
<evidence type="ECO:0000256" key="1">
    <source>
        <dbReference type="SAM" id="MobiDB-lite"/>
    </source>
</evidence>
<accession>A0A319A414</accession>
<dbReference type="EMBL" id="KZ821254">
    <property type="protein sequence ID" value="PYH42172.1"/>
    <property type="molecule type" value="Genomic_DNA"/>
</dbReference>
<gene>
    <name evidence="2" type="ORF">BP01DRAFT_368369</name>
</gene>
<feature type="compositionally biased region" description="Polar residues" evidence="1">
    <location>
        <begin position="543"/>
        <end position="570"/>
    </location>
</feature>
<feature type="region of interest" description="Disordered" evidence="1">
    <location>
        <begin position="425"/>
        <end position="493"/>
    </location>
</feature>
<feature type="compositionally biased region" description="Basic and acidic residues" evidence="1">
    <location>
        <begin position="66"/>
        <end position="76"/>
    </location>
</feature>
<feature type="compositionally biased region" description="Low complexity" evidence="1">
    <location>
        <begin position="438"/>
        <end position="458"/>
    </location>
</feature>
<feature type="region of interest" description="Disordered" evidence="1">
    <location>
        <begin position="26"/>
        <end position="106"/>
    </location>
</feature>
<feature type="compositionally biased region" description="Low complexity" evidence="1">
    <location>
        <begin position="167"/>
        <end position="187"/>
    </location>
</feature>
<dbReference type="OrthoDB" id="5386674at2759"/>
<sequence>MMEQDQNSQSSWRPRRLSITHQIQRALRLDKLKHRSESSDSSRSEHAQLSKGNDRRHISISIAGDARVKRLSKETRVSSADNAPAIFGKNDSTERPNELLRDEERRATKRLEADRTELEKRLLRLEQNEAIRSSRLLKRGTRRLSKKQPLDLSIRASSVSADEHQSSTRLSSMISISRRSSQSRPSSAVEADRRLSQPSASTVNSRSNVDWDPASHVGMKVPERFSTEVSKELNATNALLSYHEGKSMQKSTQLTAGSNTNKASGTWQSRETNQVPMIYRRTSALAPETSELAAQDSLRTSDLDRTSFSAALNIQGRCPGRMPLPKPAITDTKDTHSNSIPKQREHHSSKTEYLAGRPHTRLQATSLHESCKTIPARSSCGRPVQRRYRSYLPSPLAAPSVSGLTSEPVPTKAISSKLPTQFALEKPNQCPPKALRGPAPGSSSSVLLLPSSHHGLSAPKERADFHRPSSRDCNGGRSTCPHKRPRPISNDDMHIDQGEEIDLLAPHTIESRETREILHSQASLDHSSGARLSQTWTMHNLSSYGKHGTSLTRSKPPSGPQNPQAFSKPSTDQRKRFGGSLSSLDNPSRELLTDEYNTADEGLSVDSLSRDVNDTLTLQSEVLGVLPRSMTAGADTG</sequence>
<feature type="compositionally biased region" description="Basic and acidic residues" evidence="1">
    <location>
        <begin position="27"/>
        <end position="57"/>
    </location>
</feature>
<protein>
    <submittedName>
        <fullName evidence="2">Uncharacterized protein</fullName>
    </submittedName>
</protein>
<name>A0A319A414_9EURO</name>
<dbReference type="RefSeq" id="XP_025428154.1">
    <property type="nucleotide sequence ID" value="XM_025576504.1"/>
</dbReference>
<keyword evidence="3" id="KW-1185">Reference proteome</keyword>
<dbReference type="AlphaFoldDB" id="A0A319A414"/>
<feature type="compositionally biased region" description="Polar residues" evidence="1">
    <location>
        <begin position="196"/>
        <end position="208"/>
    </location>
</feature>
<proteinExistence type="predicted"/>
<evidence type="ECO:0000313" key="2">
    <source>
        <dbReference type="EMBL" id="PYH42172.1"/>
    </source>
</evidence>
<dbReference type="Proteomes" id="UP000248349">
    <property type="component" value="Unassembled WGS sequence"/>
</dbReference>
<feature type="compositionally biased region" description="Basic and acidic residues" evidence="1">
    <location>
        <begin position="459"/>
        <end position="470"/>
    </location>
</feature>
<feature type="region of interest" description="Disordered" evidence="1">
    <location>
        <begin position="315"/>
        <end position="353"/>
    </location>
</feature>
<dbReference type="GeneID" id="37077733"/>
<feature type="region of interest" description="Disordered" evidence="1">
    <location>
        <begin position="154"/>
        <end position="216"/>
    </location>
</feature>
<reference evidence="2 3" key="1">
    <citation type="submission" date="2016-12" db="EMBL/GenBank/DDBJ databases">
        <title>The genomes of Aspergillus section Nigri reveals drivers in fungal speciation.</title>
        <authorList>
            <consortium name="DOE Joint Genome Institute"/>
            <person name="Vesth T.C."/>
            <person name="Nybo J."/>
            <person name="Theobald S."/>
            <person name="Brandl J."/>
            <person name="Frisvad J.C."/>
            <person name="Nielsen K.F."/>
            <person name="Lyhne E.K."/>
            <person name="Kogle M.E."/>
            <person name="Kuo A."/>
            <person name="Riley R."/>
            <person name="Clum A."/>
            <person name="Nolan M."/>
            <person name="Lipzen A."/>
            <person name="Salamov A."/>
            <person name="Henrissat B."/>
            <person name="Wiebenga A."/>
            <person name="De Vries R.P."/>
            <person name="Grigoriev I.V."/>
            <person name="Mortensen U.H."/>
            <person name="Andersen M.R."/>
            <person name="Baker S.E."/>
        </authorList>
    </citation>
    <scope>NUCLEOTIDE SEQUENCE [LARGE SCALE GENOMIC DNA]</scope>
    <source>
        <strain evidence="2 3">JOP 1030-1</strain>
    </source>
</reference>
<feature type="compositionally biased region" description="Basic and acidic residues" evidence="1">
    <location>
        <begin position="331"/>
        <end position="350"/>
    </location>
</feature>
<organism evidence="2 3">
    <name type="scientific">Aspergillus saccharolyticus JOP 1030-1</name>
    <dbReference type="NCBI Taxonomy" id="1450539"/>
    <lineage>
        <taxon>Eukaryota</taxon>
        <taxon>Fungi</taxon>
        <taxon>Dikarya</taxon>
        <taxon>Ascomycota</taxon>
        <taxon>Pezizomycotina</taxon>
        <taxon>Eurotiomycetes</taxon>
        <taxon>Eurotiomycetidae</taxon>
        <taxon>Eurotiales</taxon>
        <taxon>Aspergillaceae</taxon>
        <taxon>Aspergillus</taxon>
        <taxon>Aspergillus subgen. Circumdati</taxon>
    </lineage>
</organism>
<feature type="compositionally biased region" description="Basic and acidic residues" evidence="1">
    <location>
        <begin position="91"/>
        <end position="106"/>
    </location>
</feature>
<feature type="region of interest" description="Disordered" evidence="1">
    <location>
        <begin position="543"/>
        <end position="602"/>
    </location>
</feature>